<gene>
    <name evidence="3" type="ORF">GN277_00725</name>
</gene>
<protein>
    <submittedName>
        <fullName evidence="3">Helix-turn-helix domain-containing protein</fullName>
    </submittedName>
</protein>
<reference evidence="3 4" key="1">
    <citation type="submission" date="2019-12" db="EMBL/GenBank/DDBJ databases">
        <title>Sporaefaciens musculi gen. nov., sp. nov., a novel bacterium isolated from the caecum of an obese mouse.</title>
        <authorList>
            <person name="Rasmussen T.S."/>
            <person name="Streidl T."/>
            <person name="Hitch T.C.A."/>
            <person name="Wortmann E."/>
            <person name="Deptula P."/>
            <person name="Hansen M."/>
            <person name="Nielsen D.S."/>
            <person name="Clavel T."/>
            <person name="Vogensen F.K."/>
        </authorList>
    </citation>
    <scope>NUCLEOTIDE SEQUENCE [LARGE SCALE GENOMIC DNA]</scope>
    <source>
        <strain evidence="3 4">WCA-9-b2</strain>
    </source>
</reference>
<dbReference type="InterPro" id="IPR001387">
    <property type="entry name" value="Cro/C1-type_HTH"/>
</dbReference>
<evidence type="ECO:0000313" key="4">
    <source>
        <dbReference type="Proteomes" id="UP000460412"/>
    </source>
</evidence>
<sequence length="117" mass="13066">MGNRAGSQDLIELGNRIRDRRNEISMSQEKVAEQAGISANTVSRIEGGQSAMSIEIFIKMVQILGVDANELLGVSSQTKEDGRCRKMFCRIRHLKQSEQTVVLQTMEALVDGLRQCR</sequence>
<dbReference type="Proteomes" id="UP000460412">
    <property type="component" value="Unassembled WGS sequence"/>
</dbReference>
<dbReference type="AlphaFoldDB" id="A0A7X3MCZ0"/>
<dbReference type="SMART" id="SM00530">
    <property type="entry name" value="HTH_XRE"/>
    <property type="match status" value="1"/>
</dbReference>
<comment type="caution">
    <text evidence="3">The sequence shown here is derived from an EMBL/GenBank/DDBJ whole genome shotgun (WGS) entry which is preliminary data.</text>
</comment>
<dbReference type="Gene3D" id="1.10.260.40">
    <property type="entry name" value="lambda repressor-like DNA-binding domains"/>
    <property type="match status" value="1"/>
</dbReference>
<dbReference type="PANTHER" id="PTHR46558">
    <property type="entry name" value="TRACRIPTIONAL REGULATORY PROTEIN-RELATED-RELATED"/>
    <property type="match status" value="1"/>
</dbReference>
<evidence type="ECO:0000256" key="1">
    <source>
        <dbReference type="ARBA" id="ARBA00023125"/>
    </source>
</evidence>
<dbReference type="CDD" id="cd00093">
    <property type="entry name" value="HTH_XRE"/>
    <property type="match status" value="1"/>
</dbReference>
<organism evidence="3 4">
    <name type="scientific">Sporofaciens musculi</name>
    <dbReference type="NCBI Taxonomy" id="2681861"/>
    <lineage>
        <taxon>Bacteria</taxon>
        <taxon>Bacillati</taxon>
        <taxon>Bacillota</taxon>
        <taxon>Clostridia</taxon>
        <taxon>Lachnospirales</taxon>
        <taxon>Lachnospiraceae</taxon>
        <taxon>Sporofaciens</taxon>
    </lineage>
</organism>
<evidence type="ECO:0000259" key="2">
    <source>
        <dbReference type="PROSITE" id="PS50943"/>
    </source>
</evidence>
<feature type="domain" description="HTH cro/C1-type" evidence="2">
    <location>
        <begin position="17"/>
        <end position="71"/>
    </location>
</feature>
<dbReference type="Pfam" id="PF01381">
    <property type="entry name" value="HTH_3"/>
    <property type="match status" value="1"/>
</dbReference>
<dbReference type="GO" id="GO:0003677">
    <property type="term" value="F:DNA binding"/>
    <property type="evidence" value="ECO:0007669"/>
    <property type="project" value="UniProtKB-KW"/>
</dbReference>
<name>A0A7X3MCZ0_9FIRM</name>
<dbReference type="RefSeq" id="WP_159749034.1">
    <property type="nucleotide sequence ID" value="NZ_WUQX01000001.1"/>
</dbReference>
<accession>A0A7X3MCZ0</accession>
<dbReference type="PANTHER" id="PTHR46558:SF11">
    <property type="entry name" value="HTH-TYPE TRANSCRIPTIONAL REGULATOR XRE"/>
    <property type="match status" value="1"/>
</dbReference>
<dbReference type="PROSITE" id="PS50943">
    <property type="entry name" value="HTH_CROC1"/>
    <property type="match status" value="1"/>
</dbReference>
<dbReference type="InterPro" id="IPR010982">
    <property type="entry name" value="Lambda_DNA-bd_dom_sf"/>
</dbReference>
<proteinExistence type="predicted"/>
<dbReference type="SUPFAM" id="SSF47413">
    <property type="entry name" value="lambda repressor-like DNA-binding domains"/>
    <property type="match status" value="1"/>
</dbReference>
<keyword evidence="4" id="KW-1185">Reference proteome</keyword>
<keyword evidence="1" id="KW-0238">DNA-binding</keyword>
<evidence type="ECO:0000313" key="3">
    <source>
        <dbReference type="EMBL" id="MXP74015.1"/>
    </source>
</evidence>
<dbReference type="EMBL" id="WUQX01000001">
    <property type="protein sequence ID" value="MXP74015.1"/>
    <property type="molecule type" value="Genomic_DNA"/>
</dbReference>